<name>A0A1V2EY42_9SPHN</name>
<organism evidence="1 2">
    <name type="scientific">Sphingomonas jeddahensis</name>
    <dbReference type="NCBI Taxonomy" id="1915074"/>
    <lineage>
        <taxon>Bacteria</taxon>
        <taxon>Pseudomonadati</taxon>
        <taxon>Pseudomonadota</taxon>
        <taxon>Alphaproteobacteria</taxon>
        <taxon>Sphingomonadales</taxon>
        <taxon>Sphingomonadaceae</taxon>
        <taxon>Sphingomonas</taxon>
    </lineage>
</organism>
<reference evidence="1 2" key="1">
    <citation type="submission" date="2016-11" db="EMBL/GenBank/DDBJ databases">
        <title>Genome sequence of Sphingomonas jeddahensis G39.</title>
        <authorList>
            <person name="Poehlein A."/>
            <person name="Wuebbeler J.H."/>
            <person name="Steinbuechel A."/>
            <person name="Daniel R."/>
        </authorList>
    </citation>
    <scope>NUCLEOTIDE SEQUENCE [LARGE SCALE GENOMIC DNA]</scope>
    <source>
        <strain evidence="1 2">G39</strain>
    </source>
</reference>
<dbReference type="AlphaFoldDB" id="A0A1V2EY42"/>
<proteinExistence type="predicted"/>
<protein>
    <submittedName>
        <fullName evidence="1">Uncharacterized protein</fullName>
    </submittedName>
</protein>
<evidence type="ECO:0000313" key="1">
    <source>
        <dbReference type="EMBL" id="ONF97109.1"/>
    </source>
</evidence>
<keyword evidence="2" id="KW-1185">Reference proteome</keyword>
<comment type="caution">
    <text evidence="1">The sequence shown here is derived from an EMBL/GenBank/DDBJ whole genome shotgun (WGS) entry which is preliminary data.</text>
</comment>
<evidence type="ECO:0000313" key="2">
    <source>
        <dbReference type="Proteomes" id="UP000188729"/>
    </source>
</evidence>
<sequence length="58" mass="6419">MDLNELFFRHQVCVERAAMASSVEAKVAHWGLASGYARRISDLRADNNTVELVQEAAA</sequence>
<accession>A0A1V2EY42</accession>
<dbReference type="Proteomes" id="UP000188729">
    <property type="component" value="Unassembled WGS sequence"/>
</dbReference>
<gene>
    <name evidence="1" type="ORF">SPHI_05460</name>
</gene>
<dbReference type="RefSeq" id="WP_198927803.1">
    <property type="nucleotide sequence ID" value="NZ_MPSB01000002.1"/>
</dbReference>
<dbReference type="EMBL" id="MPSB01000002">
    <property type="protein sequence ID" value="ONF97109.1"/>
    <property type="molecule type" value="Genomic_DNA"/>
</dbReference>